<proteinExistence type="inferred from homology"/>
<feature type="domain" description="RecF/RecN/SMC N-terminal" evidence="7">
    <location>
        <begin position="3"/>
        <end position="1150"/>
    </location>
</feature>
<dbReference type="GO" id="GO:0007059">
    <property type="term" value="P:chromosome segregation"/>
    <property type="evidence" value="ECO:0007669"/>
    <property type="project" value="UniProtKB-UniRule"/>
</dbReference>
<evidence type="ECO:0000256" key="4">
    <source>
        <dbReference type="ARBA" id="ARBA00023054"/>
    </source>
</evidence>
<accession>W6M716</accession>
<dbReference type="HAMAP" id="MF_01894">
    <property type="entry name" value="Smc_prok"/>
    <property type="match status" value="1"/>
</dbReference>
<name>W6M716_9GAMM</name>
<dbReference type="Pfam" id="PF02463">
    <property type="entry name" value="SMC_N"/>
    <property type="match status" value="1"/>
</dbReference>
<organism evidence="8 9">
    <name type="scientific">Candidatus Competibacter denitrificans Run_A_D11</name>
    <dbReference type="NCBI Taxonomy" id="1400863"/>
    <lineage>
        <taxon>Bacteria</taxon>
        <taxon>Pseudomonadati</taxon>
        <taxon>Pseudomonadota</taxon>
        <taxon>Gammaproteobacteria</taxon>
        <taxon>Candidatus Competibacteraceae</taxon>
        <taxon>Candidatus Competibacter</taxon>
    </lineage>
</organism>
<feature type="coiled-coil region" evidence="6">
    <location>
        <begin position="652"/>
        <end position="763"/>
    </location>
</feature>
<dbReference type="STRING" id="1400863.BN873_300030"/>
<dbReference type="PIRSF" id="PIRSF005719">
    <property type="entry name" value="SMC"/>
    <property type="match status" value="1"/>
</dbReference>
<reference evidence="8" key="2">
    <citation type="submission" date="2014-03" db="EMBL/GenBank/DDBJ databases">
        <title>Candidatus Competibacter-lineage genomes retrieved from metagenomes reveal functional metabolic diversity.</title>
        <authorList>
            <person name="McIlroy S.J."/>
            <person name="Albertsen M."/>
            <person name="Andresen E.K."/>
            <person name="Saunders A.M."/>
            <person name="Kristiansen R."/>
            <person name="Stokholm-Bjerregaard M."/>
            <person name="Nielsen K.L."/>
            <person name="Nielsen P.H."/>
        </authorList>
    </citation>
    <scope>NUCLEOTIDE SEQUENCE</scope>
    <source>
        <strain evidence="8">Run_A_D11</strain>
    </source>
</reference>
<feature type="coiled-coil region" evidence="6">
    <location>
        <begin position="391"/>
        <end position="425"/>
    </location>
</feature>
<dbReference type="GO" id="GO:0016887">
    <property type="term" value="F:ATP hydrolysis activity"/>
    <property type="evidence" value="ECO:0007669"/>
    <property type="project" value="InterPro"/>
</dbReference>
<dbReference type="InterPro" id="IPR003395">
    <property type="entry name" value="RecF/RecN/SMC_N"/>
</dbReference>
<evidence type="ECO:0000256" key="1">
    <source>
        <dbReference type="ARBA" id="ARBA00022490"/>
    </source>
</evidence>
<dbReference type="SUPFAM" id="SSF52540">
    <property type="entry name" value="P-loop containing nucleoside triphosphate hydrolases"/>
    <property type="match status" value="1"/>
</dbReference>
<evidence type="ECO:0000313" key="8">
    <source>
        <dbReference type="EMBL" id="CDI02409.1"/>
    </source>
</evidence>
<dbReference type="GO" id="GO:0006260">
    <property type="term" value="P:DNA replication"/>
    <property type="evidence" value="ECO:0007669"/>
    <property type="project" value="UniProtKB-UniRule"/>
</dbReference>
<dbReference type="Gene3D" id="3.40.50.300">
    <property type="entry name" value="P-loop containing nucleotide triphosphate hydrolases"/>
    <property type="match status" value="2"/>
</dbReference>
<comment type="caution">
    <text evidence="8">The sequence shown here is derived from an EMBL/GenBank/DDBJ whole genome shotgun (WGS) entry which is preliminary data.</text>
</comment>
<keyword evidence="9" id="KW-1185">Reference proteome</keyword>
<evidence type="ECO:0000256" key="6">
    <source>
        <dbReference type="HAMAP-Rule" id="MF_01894"/>
    </source>
</evidence>
<keyword evidence="5 6" id="KW-0238">DNA-binding</keyword>
<reference evidence="8" key="1">
    <citation type="submission" date="2013-07" db="EMBL/GenBank/DDBJ databases">
        <authorList>
            <person name="McIlroy S."/>
        </authorList>
    </citation>
    <scope>NUCLEOTIDE SEQUENCE [LARGE SCALE GENOMIC DNA]</scope>
    <source>
        <strain evidence="8">Run_A_D11</strain>
    </source>
</reference>
<dbReference type="InterPro" id="IPR011890">
    <property type="entry name" value="SMC_prok"/>
</dbReference>
<feature type="coiled-coil region" evidence="6">
    <location>
        <begin position="806"/>
        <end position="840"/>
    </location>
</feature>
<dbReference type="InterPro" id="IPR024704">
    <property type="entry name" value="SMC"/>
</dbReference>
<evidence type="ECO:0000313" key="9">
    <source>
        <dbReference type="Proteomes" id="UP000035760"/>
    </source>
</evidence>
<dbReference type="AlphaFoldDB" id="W6M716"/>
<comment type="subcellular location">
    <subcellularLocation>
        <location evidence="6">Cytoplasm</location>
    </subcellularLocation>
</comment>
<feature type="coiled-coil region" evidence="6">
    <location>
        <begin position="170"/>
        <end position="238"/>
    </location>
</feature>
<sequence length="1167" mass="130398">MRLSKIKLAGFKSFVDPTVLHLPSNLVAVVGPNGCGKSNIIDAVRWVMGESSARSLRGETMSDVIFNGAATRKPVGLATVELVFDNEQGRLGGSWASYAEIAVKRSVGRDGQSNYFLNGTRCRRRDIADLFLGTGLGPRSYAIAEQGMISRVIEARPEDLRVFLEEAAGISKYKERRRETETRIRHTRENLDRLNDVREELNRQLQHVERQARAATHYREHRAEERRLQAELAALRWQQLHVICQADEQALRQQETQLEAILAAQRHREVTLEKGRIERATLNETYHEAQGRYYRVGAEISRLENYLEHQRERQRRREDERAQTALALEQIAAQLRQDQTQKDQWAQALSAAELALEHALAAEVALAEMLATTEPTVRAADMAWHEHSQRTGAAERQIEVERTRIQHLERQLLQDEQRLARLRHEQGRWSATDLDGEQADLQAREGDCTERLQRDETSLGEIIAALSVLRDSLTEAELGIGLAREHAQTGRARLISLQTLQEAALSRNAGECNDWLREHGLEKALRLAECLEVEPGWEAAAESVLADWLDAICVTDLAGIIAMPADVPHGHLTLFEPTGPQAIDTSLAGLAGKIHAPWSLTDFLDGVMTATDLAEALAQRSRLNGNESVVTPDGLLCGRHWLRMPPGEDTGILRREREIRQLETELQATEATLTEQSSHAETLRARLAALETRRRAVRDAVNQQQRELASLQGQLQAAHARWAQARERNAALLAEQAANEEQYQQAHEDLQIARLRLEEALATQVSLRMMQTELAAARHRSSSEIQQQRVQIEAAHREVTHQTVTIETLRARLAGADLAIERLDTQRQQLIARHSHLQEELAGETDGTLAAAEEELAGWLETQIAAETALQAARRELEIHDAALEAGEKARGEHERQATAQRRLIEERRLATTEARIHQQNLREQLRQLAADPETVLANLPAEITESAWLARLDQVARRIQRLGPINLAAMEECAQLSERKKYLDTQNEDLCEALSVLDNAIRKIDRETRARFRETFDQVNISLQDLFPRLFGGGQGYLALTGEDTLDAGVTIMAKPPGKRIGSISLLSGGEKALTAIALVFAIFQLNPAPFCLLDEVDAPLDEANVGRFGALVGEMAARVQFIFVTHNKATMEIAQHLAGVTMQEPGVSRLVAVDVEEALRLAAVG</sequence>
<evidence type="ECO:0000256" key="5">
    <source>
        <dbReference type="ARBA" id="ARBA00023125"/>
    </source>
</evidence>
<dbReference type="EMBL" id="CBTJ020000037">
    <property type="protein sequence ID" value="CDI02409.1"/>
    <property type="molecule type" value="Genomic_DNA"/>
</dbReference>
<dbReference type="GO" id="GO:0005737">
    <property type="term" value="C:cytoplasm"/>
    <property type="evidence" value="ECO:0007669"/>
    <property type="project" value="UniProtKB-SubCell"/>
</dbReference>
<protein>
    <recommendedName>
        <fullName evidence="6">Chromosome partition protein Smc</fullName>
    </recommendedName>
</protein>
<keyword evidence="3 6" id="KW-0067">ATP-binding</keyword>
<comment type="function">
    <text evidence="6">Required for chromosome condensation and partitioning.</text>
</comment>
<comment type="subunit">
    <text evidence="6">Homodimer.</text>
</comment>
<dbReference type="PANTHER" id="PTHR43977">
    <property type="entry name" value="STRUCTURAL MAINTENANCE OF CHROMOSOMES PROTEIN 3"/>
    <property type="match status" value="1"/>
</dbReference>
<feature type="binding site" evidence="6">
    <location>
        <begin position="32"/>
        <end position="39"/>
    </location>
    <ligand>
        <name>ATP</name>
        <dbReference type="ChEBI" id="CHEBI:30616"/>
    </ligand>
</feature>
<dbReference type="CDD" id="cd03278">
    <property type="entry name" value="ABC_SMC_barmotin"/>
    <property type="match status" value="2"/>
</dbReference>
<evidence type="ECO:0000256" key="3">
    <source>
        <dbReference type="ARBA" id="ARBA00022840"/>
    </source>
</evidence>
<gene>
    <name evidence="6" type="primary">smc</name>
    <name evidence="8" type="ORF">BN873_300030</name>
</gene>
<dbReference type="GO" id="GO:0030261">
    <property type="term" value="P:chromosome condensation"/>
    <property type="evidence" value="ECO:0007669"/>
    <property type="project" value="InterPro"/>
</dbReference>
<dbReference type="OrthoDB" id="9808768at2"/>
<dbReference type="RefSeq" id="WP_048672586.1">
    <property type="nucleotide sequence ID" value="NZ_CBTJ020000037.1"/>
</dbReference>
<dbReference type="GO" id="GO:0003677">
    <property type="term" value="F:DNA binding"/>
    <property type="evidence" value="ECO:0007669"/>
    <property type="project" value="UniProtKB-UniRule"/>
</dbReference>
<comment type="similarity">
    <text evidence="6">Belongs to the SMC family.</text>
</comment>
<dbReference type="GO" id="GO:0007062">
    <property type="term" value="P:sister chromatid cohesion"/>
    <property type="evidence" value="ECO:0007669"/>
    <property type="project" value="InterPro"/>
</dbReference>
<keyword evidence="1 6" id="KW-0963">Cytoplasm</keyword>
<dbReference type="GO" id="GO:0005524">
    <property type="term" value="F:ATP binding"/>
    <property type="evidence" value="ECO:0007669"/>
    <property type="project" value="UniProtKB-UniRule"/>
</dbReference>
<evidence type="ECO:0000256" key="2">
    <source>
        <dbReference type="ARBA" id="ARBA00022741"/>
    </source>
</evidence>
<dbReference type="InterPro" id="IPR027417">
    <property type="entry name" value="P-loop_NTPase"/>
</dbReference>
<dbReference type="NCBIfam" id="TIGR02168">
    <property type="entry name" value="SMC_prok_B"/>
    <property type="match status" value="1"/>
</dbReference>
<keyword evidence="2 6" id="KW-0547">Nucleotide-binding</keyword>
<evidence type="ECO:0000259" key="7">
    <source>
        <dbReference type="Pfam" id="PF02463"/>
    </source>
</evidence>
<keyword evidence="4 6" id="KW-0175">Coiled coil</keyword>
<comment type="domain">
    <text evidence="6">Contains large globular domains required for ATP hydrolysis at each terminus and a third globular domain forming a flexible hinge near the middle of the molecule. These domains are separated by coiled-coil structures.</text>
</comment>
<dbReference type="Proteomes" id="UP000035760">
    <property type="component" value="Unassembled WGS sequence"/>
</dbReference>